<protein>
    <submittedName>
        <fullName evidence="1">3215_t:CDS:1</fullName>
    </submittedName>
</protein>
<accession>A0A9N9GL43</accession>
<gene>
    <name evidence="1" type="ORF">POCULU_LOCUS7883</name>
</gene>
<evidence type="ECO:0000313" key="2">
    <source>
        <dbReference type="Proteomes" id="UP000789572"/>
    </source>
</evidence>
<comment type="caution">
    <text evidence="1">The sequence shown here is derived from an EMBL/GenBank/DDBJ whole genome shotgun (WGS) entry which is preliminary data.</text>
</comment>
<evidence type="ECO:0000313" key="1">
    <source>
        <dbReference type="EMBL" id="CAG8609628.1"/>
    </source>
</evidence>
<organism evidence="1 2">
    <name type="scientific">Paraglomus occultum</name>
    <dbReference type="NCBI Taxonomy" id="144539"/>
    <lineage>
        <taxon>Eukaryota</taxon>
        <taxon>Fungi</taxon>
        <taxon>Fungi incertae sedis</taxon>
        <taxon>Mucoromycota</taxon>
        <taxon>Glomeromycotina</taxon>
        <taxon>Glomeromycetes</taxon>
        <taxon>Paraglomerales</taxon>
        <taxon>Paraglomeraceae</taxon>
        <taxon>Paraglomus</taxon>
    </lineage>
</organism>
<feature type="non-terminal residue" evidence="1">
    <location>
        <position position="1"/>
    </location>
</feature>
<reference evidence="1" key="1">
    <citation type="submission" date="2021-06" db="EMBL/GenBank/DDBJ databases">
        <authorList>
            <person name="Kallberg Y."/>
            <person name="Tangrot J."/>
            <person name="Rosling A."/>
        </authorList>
    </citation>
    <scope>NUCLEOTIDE SEQUENCE</scope>
    <source>
        <strain evidence="1">IA702</strain>
    </source>
</reference>
<dbReference type="EMBL" id="CAJVPJ010001984">
    <property type="protein sequence ID" value="CAG8609628.1"/>
    <property type="molecule type" value="Genomic_DNA"/>
</dbReference>
<dbReference type="AlphaFoldDB" id="A0A9N9GL43"/>
<dbReference type="Proteomes" id="UP000789572">
    <property type="component" value="Unassembled WGS sequence"/>
</dbReference>
<sequence>MSSNIGGLDIEDMSIENNETIVQSLLNSNGCDRFDSKRLYSSLEATQVINDNEILDVLQDTIENEEAEGDKCPPVSRKIALE</sequence>
<keyword evidence="2" id="KW-1185">Reference proteome</keyword>
<proteinExistence type="predicted"/>
<name>A0A9N9GL43_9GLOM</name>